<dbReference type="STRING" id="870242.cpu_12440"/>
<evidence type="ECO:0000259" key="2">
    <source>
        <dbReference type="Pfam" id="PF01035"/>
    </source>
</evidence>
<reference evidence="5" key="1">
    <citation type="submission" date="2016-12" db="EMBL/GenBank/DDBJ databases">
        <title>Draft Genome Sequences od Carboxydothermus pertinax and islandicus, Hydrogenogenic Carboxydotrophic Bacteria.</title>
        <authorList>
            <person name="Fukuyama Y."/>
            <person name="Ohmae K."/>
            <person name="Yoneda Y."/>
            <person name="Yoshida T."/>
            <person name="Sako Y."/>
        </authorList>
    </citation>
    <scope>NUCLEOTIDE SEQUENCE [LARGE SCALE GENOMIC DNA]</scope>
    <source>
        <strain evidence="5">Ug1</strain>
    </source>
</reference>
<evidence type="ECO:0000313" key="5">
    <source>
        <dbReference type="Proteomes" id="UP000187485"/>
    </source>
</evidence>
<dbReference type="GO" id="GO:0003908">
    <property type="term" value="F:methylated-DNA-[protein]-cysteine S-methyltransferase activity"/>
    <property type="evidence" value="ECO:0007669"/>
    <property type="project" value="InterPro"/>
</dbReference>
<sequence>MECDIITTDSGYVALAVSKKGIYAVSLPKTTAKDALAEIGVDFNPGKSSLFCKTAALLKRYYAGEKVDFSSLPLDLSWASPFAQRVYQELLKVPYGQTITYGELAARAGRPGAARAVGRSMATNKITVIIP</sequence>
<keyword evidence="1" id="KW-0227">DNA damage</keyword>
<dbReference type="PANTHER" id="PTHR10815:SF5">
    <property type="entry name" value="METHYLATED-DNA--PROTEIN-CYSTEINE METHYLTRANSFERASE"/>
    <property type="match status" value="1"/>
</dbReference>
<dbReference type="SUPFAM" id="SSF46767">
    <property type="entry name" value="Methylated DNA-protein cysteine methyltransferase, C-terminal domain"/>
    <property type="match status" value="1"/>
</dbReference>
<keyword evidence="4" id="KW-0489">Methyltransferase</keyword>
<name>A0A1L8CV45_9THEO</name>
<accession>A0A1L8CV45</accession>
<keyword evidence="4" id="KW-0808">Transferase</keyword>
<dbReference type="EMBL" id="BDJK01000018">
    <property type="protein sequence ID" value="GAV22734.1"/>
    <property type="molecule type" value="Genomic_DNA"/>
</dbReference>
<gene>
    <name evidence="4" type="ORF">cpu_12440</name>
</gene>
<comment type="caution">
    <text evidence="4">The sequence shown here is derived from an EMBL/GenBank/DDBJ whole genome shotgun (WGS) entry which is preliminary data.</text>
</comment>
<dbReference type="GO" id="GO:0006281">
    <property type="term" value="P:DNA repair"/>
    <property type="evidence" value="ECO:0007669"/>
    <property type="project" value="InterPro"/>
</dbReference>
<dbReference type="Pfam" id="PF01035">
    <property type="entry name" value="DNA_binding_1"/>
    <property type="match status" value="1"/>
</dbReference>
<evidence type="ECO:0000313" key="4">
    <source>
        <dbReference type="EMBL" id="GAV22734.1"/>
    </source>
</evidence>
<dbReference type="InterPro" id="IPR008332">
    <property type="entry name" value="MethylG_MeTrfase_N"/>
</dbReference>
<dbReference type="Gene3D" id="1.10.10.10">
    <property type="entry name" value="Winged helix-like DNA-binding domain superfamily/Winged helix DNA-binding domain"/>
    <property type="match status" value="1"/>
</dbReference>
<dbReference type="InterPro" id="IPR036388">
    <property type="entry name" value="WH-like_DNA-bd_sf"/>
</dbReference>
<dbReference type="Pfam" id="PF02870">
    <property type="entry name" value="Methyltransf_1N"/>
    <property type="match status" value="1"/>
</dbReference>
<feature type="domain" description="Methylated-DNA-[protein]-cysteine S-methyltransferase DNA binding" evidence="2">
    <location>
        <begin position="81"/>
        <end position="131"/>
    </location>
</feature>
<protein>
    <submittedName>
        <fullName evidence="4">Methylated-DNA-protein-cysteine methyltransferase, selenocysteine-containing</fullName>
    </submittedName>
</protein>
<dbReference type="NCBIfam" id="TIGR00589">
    <property type="entry name" value="ogt"/>
    <property type="match status" value="1"/>
</dbReference>
<dbReference type="InterPro" id="IPR014048">
    <property type="entry name" value="MethylDNA_cys_MeTrfase_DNA-bd"/>
</dbReference>
<feature type="domain" description="Methylguanine DNA methyltransferase ribonuclease-like" evidence="3">
    <location>
        <begin position="6"/>
        <end position="76"/>
    </location>
</feature>
<dbReference type="CDD" id="cd06445">
    <property type="entry name" value="ATase"/>
    <property type="match status" value="1"/>
</dbReference>
<keyword evidence="5" id="KW-1185">Reference proteome</keyword>
<dbReference type="InterPro" id="IPR036217">
    <property type="entry name" value="MethylDNA_cys_MeTrfase_DNAb"/>
</dbReference>
<dbReference type="Proteomes" id="UP000187485">
    <property type="component" value="Unassembled WGS sequence"/>
</dbReference>
<evidence type="ECO:0000256" key="1">
    <source>
        <dbReference type="ARBA" id="ARBA00022763"/>
    </source>
</evidence>
<dbReference type="PANTHER" id="PTHR10815">
    <property type="entry name" value="METHYLATED-DNA--PROTEIN-CYSTEINE METHYLTRANSFERASE"/>
    <property type="match status" value="1"/>
</dbReference>
<proteinExistence type="predicted"/>
<dbReference type="OrthoDB" id="9789813at2"/>
<organism evidence="4 5">
    <name type="scientific">Carboxydothermus pertinax</name>
    <dbReference type="NCBI Taxonomy" id="870242"/>
    <lineage>
        <taxon>Bacteria</taxon>
        <taxon>Bacillati</taxon>
        <taxon>Bacillota</taxon>
        <taxon>Clostridia</taxon>
        <taxon>Thermoanaerobacterales</taxon>
        <taxon>Thermoanaerobacteraceae</taxon>
        <taxon>Carboxydothermus</taxon>
    </lineage>
</organism>
<dbReference type="GO" id="GO:0032259">
    <property type="term" value="P:methylation"/>
    <property type="evidence" value="ECO:0007669"/>
    <property type="project" value="UniProtKB-KW"/>
</dbReference>
<dbReference type="AlphaFoldDB" id="A0A1L8CV45"/>
<evidence type="ECO:0000259" key="3">
    <source>
        <dbReference type="Pfam" id="PF02870"/>
    </source>
</evidence>